<keyword evidence="8" id="KW-1185">Reference proteome</keyword>
<accession>A0A395NLM9</accession>
<dbReference type="Gene3D" id="2.60.40.790">
    <property type="match status" value="1"/>
</dbReference>
<dbReference type="InterPro" id="IPR007052">
    <property type="entry name" value="CS_dom"/>
</dbReference>
<organism evidence="7 8">
    <name type="scientific">Trichoderma arundinaceum</name>
    <dbReference type="NCBI Taxonomy" id="490622"/>
    <lineage>
        <taxon>Eukaryota</taxon>
        <taxon>Fungi</taxon>
        <taxon>Dikarya</taxon>
        <taxon>Ascomycota</taxon>
        <taxon>Pezizomycotina</taxon>
        <taxon>Sordariomycetes</taxon>
        <taxon>Hypocreomycetidae</taxon>
        <taxon>Hypocreales</taxon>
        <taxon>Hypocreaceae</taxon>
        <taxon>Trichoderma</taxon>
    </lineage>
</organism>
<evidence type="ECO:0000256" key="3">
    <source>
        <dbReference type="ARBA" id="ARBA00022833"/>
    </source>
</evidence>
<feature type="compositionally biased region" description="Basic and acidic residues" evidence="4">
    <location>
        <begin position="441"/>
        <end position="453"/>
    </location>
</feature>
<dbReference type="GO" id="GO:0046872">
    <property type="term" value="F:metal ion binding"/>
    <property type="evidence" value="ECO:0007669"/>
    <property type="project" value="UniProtKB-KW"/>
</dbReference>
<dbReference type="AlphaFoldDB" id="A0A395NLM9"/>
<dbReference type="Proteomes" id="UP000266272">
    <property type="component" value="Unassembled WGS sequence"/>
</dbReference>
<dbReference type="OrthoDB" id="1898560at2759"/>
<dbReference type="Pfam" id="PF04969">
    <property type="entry name" value="CS"/>
    <property type="match status" value="1"/>
</dbReference>
<dbReference type="PROSITE" id="PS51401">
    <property type="entry name" value="CHORD"/>
    <property type="match status" value="2"/>
</dbReference>
<keyword evidence="3" id="KW-0862">Zinc</keyword>
<feature type="domain" description="CHORD" evidence="6">
    <location>
        <begin position="5"/>
        <end position="61"/>
    </location>
</feature>
<evidence type="ECO:0000256" key="4">
    <source>
        <dbReference type="SAM" id="MobiDB-lite"/>
    </source>
</evidence>
<dbReference type="Pfam" id="PF12223">
    <property type="entry name" value="DUF3602"/>
    <property type="match status" value="1"/>
</dbReference>
<feature type="region of interest" description="Disordered" evidence="4">
    <location>
        <begin position="93"/>
        <end position="126"/>
    </location>
</feature>
<comment type="caution">
    <text evidence="7">The sequence shown here is derived from an EMBL/GenBank/DDBJ whole genome shotgun (WGS) entry which is preliminary data.</text>
</comment>
<evidence type="ECO:0000259" key="5">
    <source>
        <dbReference type="PROSITE" id="PS51203"/>
    </source>
</evidence>
<dbReference type="InterPro" id="IPR008978">
    <property type="entry name" value="HSP20-like_chaperone"/>
</dbReference>
<keyword evidence="1" id="KW-0479">Metal-binding</keyword>
<dbReference type="PROSITE" id="PS51203">
    <property type="entry name" value="CS"/>
    <property type="match status" value="1"/>
</dbReference>
<feature type="domain" description="CHORD" evidence="6">
    <location>
        <begin position="129"/>
        <end position="190"/>
    </location>
</feature>
<name>A0A395NLM9_TRIAR</name>
<dbReference type="PANTHER" id="PTHR46983">
    <property type="entry name" value="CYSTEINE AND HISTIDINE-RICH DOMAIN-CONTAINING PROTEIN 1"/>
    <property type="match status" value="1"/>
</dbReference>
<keyword evidence="2" id="KW-0677">Repeat</keyword>
<dbReference type="Pfam" id="PF04968">
    <property type="entry name" value="CHORD"/>
    <property type="match status" value="2"/>
</dbReference>
<dbReference type="InterPro" id="IPR022024">
    <property type="entry name" value="DUF3602"/>
</dbReference>
<evidence type="ECO:0000256" key="1">
    <source>
        <dbReference type="ARBA" id="ARBA00022723"/>
    </source>
</evidence>
<dbReference type="InterPro" id="IPR039790">
    <property type="entry name" value="CHRD1"/>
</dbReference>
<evidence type="ECO:0000313" key="7">
    <source>
        <dbReference type="EMBL" id="RFU76970.1"/>
    </source>
</evidence>
<reference evidence="7 8" key="1">
    <citation type="journal article" date="2018" name="PLoS Pathog.">
        <title>Evolution of structural diversity of trichothecenes, a family of toxins produced by plant pathogenic and entomopathogenic fungi.</title>
        <authorList>
            <person name="Proctor R.H."/>
            <person name="McCormick S.P."/>
            <person name="Kim H.S."/>
            <person name="Cardoza R.E."/>
            <person name="Stanley A.M."/>
            <person name="Lindo L."/>
            <person name="Kelly A."/>
            <person name="Brown D.W."/>
            <person name="Lee T."/>
            <person name="Vaughan M.M."/>
            <person name="Alexander N.J."/>
            <person name="Busman M."/>
            <person name="Gutierrez S."/>
        </authorList>
    </citation>
    <scope>NUCLEOTIDE SEQUENCE [LARGE SCALE GENOMIC DNA]</scope>
    <source>
        <strain evidence="7 8">IBT 40837</strain>
    </source>
</reference>
<dbReference type="InterPro" id="IPR007051">
    <property type="entry name" value="CHORD_dom"/>
</dbReference>
<proteinExistence type="predicted"/>
<evidence type="ECO:0000313" key="8">
    <source>
        <dbReference type="Proteomes" id="UP000266272"/>
    </source>
</evidence>
<sequence length="475" mass="51977">MAQKCVRQGCGKEYTDPDEKCQYHPGPPIFHEGQKGWKCCKPRVLTFDEFMEIPPCTTGTHSTTEKPPPVEEKPQIDEAALAKKIAEASVSAPTRLPIQPAQHIPTPPPPPPDSEDDDPSLEIPDGAECRRKACGAKYKKGSAREGEECVHHPGVPIFHEGSKGYSCCKRRVLEFDQFMKIEGCKTKEKHLFVGSGKKDKAESGNEEILTTVRHDFYQTPTQVIASYFLKKIKKEIAKVDFKSKEIDLDLMTSDPTPKRYTATVPLFGEIDSEKSSFKVLGTKLELILVKADGASWPVLRSDEQLTADLVSKFSFSMTLLFAQSTLCRGLIIGPLIRHPIAECHQIQNYTFLMTEVSHGRGGAGNFDTDDTKYVDGEVVRTGIVGSHGDGAFSSGRGGAGNIADIGTTSTHRNDTDVVPEAAVRASQDTQGFHTGRGGAGNEHHAHEQTEVKPRPVAPVGLADKLKTKLFGAFKH</sequence>
<feature type="region of interest" description="Disordered" evidence="4">
    <location>
        <begin position="55"/>
        <end position="75"/>
    </location>
</feature>
<feature type="domain" description="CS" evidence="5">
    <location>
        <begin position="209"/>
        <end position="300"/>
    </location>
</feature>
<dbReference type="STRING" id="490622.A0A395NLM9"/>
<feature type="region of interest" description="Disordered" evidence="4">
    <location>
        <begin position="426"/>
        <end position="457"/>
    </location>
</feature>
<gene>
    <name evidence="7" type="ORF">TARUN_5264</name>
</gene>
<dbReference type="EMBL" id="PXOA01000313">
    <property type="protein sequence ID" value="RFU76970.1"/>
    <property type="molecule type" value="Genomic_DNA"/>
</dbReference>
<evidence type="ECO:0000256" key="2">
    <source>
        <dbReference type="ARBA" id="ARBA00022737"/>
    </source>
</evidence>
<protein>
    <submittedName>
        <fullName evidence="7">Zinc-binding</fullName>
    </submittedName>
</protein>
<dbReference type="Gene3D" id="4.10.1130.20">
    <property type="match status" value="2"/>
</dbReference>
<dbReference type="PANTHER" id="PTHR46983:SF3">
    <property type="entry name" value="CHPADIPLOID STATE MAINTENANCE PROTEIN CHPA"/>
    <property type="match status" value="1"/>
</dbReference>
<dbReference type="CDD" id="cd06466">
    <property type="entry name" value="p23_CS_SGT1_like"/>
    <property type="match status" value="1"/>
</dbReference>
<evidence type="ECO:0000259" key="6">
    <source>
        <dbReference type="PROSITE" id="PS51401"/>
    </source>
</evidence>
<dbReference type="SUPFAM" id="SSF49764">
    <property type="entry name" value="HSP20-like chaperones"/>
    <property type="match status" value="1"/>
</dbReference>